<reference evidence="1" key="1">
    <citation type="journal article" date="2021" name="Proc. Natl. Acad. Sci. U.S.A.">
        <title>A Catalog of Tens of Thousands of Viruses from Human Metagenomes Reveals Hidden Associations with Chronic Diseases.</title>
        <authorList>
            <person name="Tisza M.J."/>
            <person name="Buck C.B."/>
        </authorList>
    </citation>
    <scope>NUCLEOTIDE SEQUENCE</scope>
    <source>
        <strain evidence="1">CtETl1</strain>
    </source>
</reference>
<evidence type="ECO:0000313" key="1">
    <source>
        <dbReference type="EMBL" id="DAE22345.1"/>
    </source>
</evidence>
<organism evidence="1">
    <name type="scientific">Siphoviridae sp. ctETl1</name>
    <dbReference type="NCBI Taxonomy" id="2826207"/>
    <lineage>
        <taxon>Viruses</taxon>
        <taxon>Duplodnaviria</taxon>
        <taxon>Heunggongvirae</taxon>
        <taxon>Uroviricota</taxon>
        <taxon>Caudoviricetes</taxon>
    </lineage>
</organism>
<dbReference type="EMBL" id="BK015731">
    <property type="protein sequence ID" value="DAE22345.1"/>
    <property type="molecule type" value="Genomic_DNA"/>
</dbReference>
<name>A0A8S5QU14_9CAUD</name>
<protein>
    <submittedName>
        <fullName evidence="1">Uncharacterized protein</fullName>
    </submittedName>
</protein>
<proteinExistence type="predicted"/>
<accession>A0A8S5QU14</accession>
<sequence length="50" mass="5549">MTVENLGKSTKFCNRFANDCHPKMATYDNSCRIATRNAPFSGEPLHCITG</sequence>